<dbReference type="Proteomes" id="UP001370590">
    <property type="component" value="Unassembled WGS sequence"/>
</dbReference>
<dbReference type="EMBL" id="JAWMWH010000001">
    <property type="protein sequence ID" value="MEJ6399960.1"/>
    <property type="molecule type" value="Genomic_DNA"/>
</dbReference>
<keyword evidence="3" id="KW-1185">Reference proteome</keyword>
<evidence type="ECO:0000313" key="3">
    <source>
        <dbReference type="Proteomes" id="UP001370590"/>
    </source>
</evidence>
<sequence length="61" mass="7256">MYIPRLMTYKQAMKYLNIKSYNTLYVYINNGLPVTHLGNTKRIDKNELDKFIASRTKKEVI</sequence>
<dbReference type="SUPFAM" id="SSF46955">
    <property type="entry name" value="Putative DNA-binding domain"/>
    <property type="match status" value="1"/>
</dbReference>
<dbReference type="InterPro" id="IPR041657">
    <property type="entry name" value="HTH_17"/>
</dbReference>
<dbReference type="InterPro" id="IPR009061">
    <property type="entry name" value="DNA-bd_dom_put_sf"/>
</dbReference>
<proteinExistence type="predicted"/>
<evidence type="ECO:0000259" key="1">
    <source>
        <dbReference type="Pfam" id="PF12728"/>
    </source>
</evidence>
<accession>A0ABU8SJ64</accession>
<comment type="caution">
    <text evidence="2">The sequence shown here is derived from an EMBL/GenBank/DDBJ whole genome shotgun (WGS) entry which is preliminary data.</text>
</comment>
<protein>
    <submittedName>
        <fullName evidence="2">Helix-turn-helix domain-containing protein</fullName>
    </submittedName>
</protein>
<evidence type="ECO:0000313" key="2">
    <source>
        <dbReference type="EMBL" id="MEJ6399960.1"/>
    </source>
</evidence>
<name>A0ABU8SJ64_9LACO</name>
<feature type="domain" description="Helix-turn-helix" evidence="1">
    <location>
        <begin position="6"/>
        <end position="55"/>
    </location>
</feature>
<dbReference type="RefSeq" id="WP_339959790.1">
    <property type="nucleotide sequence ID" value="NZ_JAWMWH010000001.1"/>
</dbReference>
<organism evidence="2 3">
    <name type="scientific">Nicoliella lavandulae</name>
    <dbReference type="NCBI Taxonomy" id="3082954"/>
    <lineage>
        <taxon>Bacteria</taxon>
        <taxon>Bacillati</taxon>
        <taxon>Bacillota</taxon>
        <taxon>Bacilli</taxon>
        <taxon>Lactobacillales</taxon>
        <taxon>Lactobacillaceae</taxon>
        <taxon>Nicoliella</taxon>
    </lineage>
</organism>
<gene>
    <name evidence="2" type="ORF">R4146_02030</name>
</gene>
<reference evidence="2 3" key="1">
    <citation type="submission" date="2023-10" db="EMBL/GenBank/DDBJ databases">
        <title>Nicoliella lavandulae sp. nov. isolated from Lavandula angustifolia flowers.</title>
        <authorList>
            <person name="Alcantara C."/>
            <person name="Zuniga M."/>
            <person name="Landete J.M."/>
            <person name="Monedero V."/>
        </authorList>
    </citation>
    <scope>NUCLEOTIDE SEQUENCE [LARGE SCALE GENOMIC DNA]</scope>
    <source>
        <strain evidence="2 3">Es01</strain>
    </source>
</reference>
<dbReference type="Pfam" id="PF12728">
    <property type="entry name" value="HTH_17"/>
    <property type="match status" value="1"/>
</dbReference>